<dbReference type="PANTHER" id="PTHR11941">
    <property type="entry name" value="ENOYL-COA HYDRATASE-RELATED"/>
    <property type="match status" value="1"/>
</dbReference>
<feature type="region of interest" description="Disordered" evidence="4">
    <location>
        <begin position="396"/>
        <end position="423"/>
    </location>
</feature>
<dbReference type="Gene3D" id="1.10.12.10">
    <property type="entry name" value="Lyase 2-enoyl-coa Hydratase, Chain A, domain 2"/>
    <property type="match status" value="1"/>
</dbReference>
<gene>
    <name evidence="5" type="primary">A08p018930.1_BraROA</name>
    <name evidence="5" type="ORF">IGI04_030915</name>
</gene>
<evidence type="ECO:0000313" key="6">
    <source>
        <dbReference type="Proteomes" id="UP000823674"/>
    </source>
</evidence>
<dbReference type="Proteomes" id="UP000823674">
    <property type="component" value="Chromosome A08"/>
</dbReference>
<reference evidence="5 6" key="1">
    <citation type="submission" date="2021-03" db="EMBL/GenBank/DDBJ databases">
        <authorList>
            <person name="King G.J."/>
            <person name="Bancroft I."/>
            <person name="Baten A."/>
            <person name="Bloomfield J."/>
            <person name="Borpatragohain P."/>
            <person name="He Z."/>
            <person name="Irish N."/>
            <person name="Irwin J."/>
            <person name="Liu K."/>
            <person name="Mauleon R.P."/>
            <person name="Moore J."/>
            <person name="Morris R."/>
            <person name="Ostergaard L."/>
            <person name="Wang B."/>
            <person name="Wells R."/>
        </authorList>
    </citation>
    <scope>NUCLEOTIDE SEQUENCE [LARGE SCALE GENOMIC DNA]</scope>
    <source>
        <strain evidence="5">R-o-18</strain>
        <tissue evidence="5">Leaf</tissue>
    </source>
</reference>
<feature type="region of interest" description="Disordered" evidence="4">
    <location>
        <begin position="41"/>
        <end position="60"/>
    </location>
</feature>
<comment type="similarity">
    <text evidence="1 3">Belongs to the enoyl-CoA hydratase/isomerase family.</text>
</comment>
<evidence type="ECO:0000313" key="5">
    <source>
        <dbReference type="EMBL" id="KAG5389374.1"/>
    </source>
</evidence>
<keyword evidence="2" id="KW-0456">Lyase</keyword>
<dbReference type="Gene3D" id="3.90.226.10">
    <property type="entry name" value="2-enoyl-CoA Hydratase, Chain A, domain 1"/>
    <property type="match status" value="1"/>
</dbReference>
<evidence type="ECO:0000256" key="2">
    <source>
        <dbReference type="ARBA" id="ARBA00023239"/>
    </source>
</evidence>
<dbReference type="InterPro" id="IPR014748">
    <property type="entry name" value="Enoyl-CoA_hydra_C"/>
</dbReference>
<protein>
    <submittedName>
        <fullName evidence="5">Uncharacterized protein</fullName>
    </submittedName>
</protein>
<dbReference type="Pfam" id="PF00378">
    <property type="entry name" value="ECH_1"/>
    <property type="match status" value="1"/>
</dbReference>
<evidence type="ECO:0000256" key="4">
    <source>
        <dbReference type="SAM" id="MobiDB-lite"/>
    </source>
</evidence>
<feature type="compositionally biased region" description="Basic and acidic residues" evidence="4">
    <location>
        <begin position="46"/>
        <end position="60"/>
    </location>
</feature>
<evidence type="ECO:0000256" key="3">
    <source>
        <dbReference type="RuleBase" id="RU003707"/>
    </source>
</evidence>
<keyword evidence="6" id="KW-1185">Reference proteome</keyword>
<comment type="caution">
    <text evidence="5">The sequence shown here is derived from an EMBL/GenBank/DDBJ whole genome shotgun (WGS) entry which is preliminary data.</text>
</comment>
<feature type="region of interest" description="Disordered" evidence="4">
    <location>
        <begin position="279"/>
        <end position="358"/>
    </location>
</feature>
<sequence length="784" mass="87343">MEEVHSAAEPIGYSDSPFTISQPPDITNWFSSYVYESLALSSSGKDNGEREPNGFSVREEDKYILGADKDHKPMNKNVSQIQETNNLYESPLLSEPPDIGNWFSSYAYESPPVLDTNDALCFSVGGEDSECVKETQAEEETNDIEGKDDVCPSLFEQQLVSSSAKVADFSQSQHLLSEPPDVGNWFSSYVYESPQLSDTHEIEFCSSEKYDQLIIEESDTEGENSSGIFRKTKSKQETIIAPGWLKSNDCTEAKEVSAYSNQEREKKSTVILFNASTKKEDKDSSFKQEPLFSETKEEANFIPKGYNPKPQSLQELRPKHIQETISNRQMSPRKAAQKACPEENMESVNQESDDKENVDAETGFVTMKKARLRESRDQSSMKKPIRGVLGECSRSKKLKKMATEEDEERKKKKKKKRRVLGEMWNQQLSGGEEIAGKWSCPQRKKGKSGPPLKQLRLDAWVHKPVIFSLTGLKIKTLESETVKMSFVKYLRRDSLLQLAGKQPLSRSFMLQTCRTLIIETALPESVKLNRLCGSDSGIVEVNLDRPVAKNSINKEMLKGLQTTFETIHQDSSARVVMITSLVPGVFCAGADLKERRTMSPSEVHTYVNSLRYMFSFIEALSIPTIAAIEGVALGGGLEMALSCDLRICGENAVFGLPETGLAVIPGAGGTQRLSRLVGRSVSKELIFTGRKIDAREAAKKGLVNFCVAAGEAHKKAMEVAQQINEKGPMAIKMAKKAIDEGIETNMASGLELEEMCYQKLLNTEDRLEGLAAFAEKRKPRYTGK</sequence>
<proteinExistence type="inferred from homology"/>
<dbReference type="PROSITE" id="PS00166">
    <property type="entry name" value="ENOYL_COA_HYDRATASE"/>
    <property type="match status" value="1"/>
</dbReference>
<dbReference type="InterPro" id="IPR018376">
    <property type="entry name" value="Enoyl-CoA_hyd/isom_CS"/>
</dbReference>
<name>A0ABQ7LS33_BRACM</name>
<dbReference type="InterPro" id="IPR029045">
    <property type="entry name" value="ClpP/crotonase-like_dom_sf"/>
</dbReference>
<dbReference type="CDD" id="cd06558">
    <property type="entry name" value="crotonase-like"/>
    <property type="match status" value="1"/>
</dbReference>
<dbReference type="InterPro" id="IPR001753">
    <property type="entry name" value="Enoyl-CoA_hydra/iso"/>
</dbReference>
<accession>A0ABQ7LS33</accession>
<dbReference type="SUPFAM" id="SSF52096">
    <property type="entry name" value="ClpP/crotonase"/>
    <property type="match status" value="1"/>
</dbReference>
<evidence type="ECO:0000256" key="1">
    <source>
        <dbReference type="ARBA" id="ARBA00005254"/>
    </source>
</evidence>
<dbReference type="EMBL" id="JADBGQ010000007">
    <property type="protein sequence ID" value="KAG5389374.1"/>
    <property type="molecule type" value="Genomic_DNA"/>
</dbReference>
<organism evidence="5 6">
    <name type="scientific">Brassica rapa subsp. trilocularis</name>
    <dbReference type="NCBI Taxonomy" id="1813537"/>
    <lineage>
        <taxon>Eukaryota</taxon>
        <taxon>Viridiplantae</taxon>
        <taxon>Streptophyta</taxon>
        <taxon>Embryophyta</taxon>
        <taxon>Tracheophyta</taxon>
        <taxon>Spermatophyta</taxon>
        <taxon>Magnoliopsida</taxon>
        <taxon>eudicotyledons</taxon>
        <taxon>Gunneridae</taxon>
        <taxon>Pentapetalae</taxon>
        <taxon>rosids</taxon>
        <taxon>malvids</taxon>
        <taxon>Brassicales</taxon>
        <taxon>Brassicaceae</taxon>
        <taxon>Brassiceae</taxon>
        <taxon>Brassica</taxon>
    </lineage>
</organism>
<dbReference type="PANTHER" id="PTHR11941:SF171">
    <property type="entry name" value="SD19268P"/>
    <property type="match status" value="1"/>
</dbReference>